<dbReference type="eggNOG" id="COG1843">
    <property type="taxonomic scope" value="Bacteria"/>
</dbReference>
<dbReference type="InterPro" id="IPR025965">
    <property type="entry name" value="FlgD/Vpr_Ig-like"/>
</dbReference>
<dbReference type="HOGENOM" id="CLU_047535_0_1_5"/>
<evidence type="ECO:0000256" key="1">
    <source>
        <dbReference type="ARBA" id="ARBA00010577"/>
    </source>
</evidence>
<evidence type="ECO:0000256" key="4">
    <source>
        <dbReference type="ARBA" id="ARBA00024746"/>
    </source>
</evidence>
<sequence length="252" mass="26758">MTSDVTLTGAAQGVAKTQTQSIKLAEDFSQFLTLLTTQLQNQDPMNPMDSTEFTNQLVQFSQVEQAINTNQKLDDLLSLQLGSISSVALGYVGMDVTYTSAEMNWDGAKPVDIYYNLESGAKVAKANIYNENGDLVRSMEIPKAAGPQQATWDGKDDDGNAVPEGTYSLKIDAVGTDDKPITEIATAVSGNVRGIESQNGVIFLLIGQRAVALNTVIQAKTATTPEVTPPTTTPDDGTDTGDTEAPDGEDTA</sequence>
<protein>
    <recommendedName>
        <fullName evidence="2 5">Basal-body rod modification protein FlgD</fullName>
    </recommendedName>
</protein>
<dbReference type="RefSeq" id="WP_014103263.1">
    <property type="nucleotide sequence ID" value="NC_016026.1"/>
</dbReference>
<dbReference type="Pfam" id="PF03963">
    <property type="entry name" value="FlgD"/>
    <property type="match status" value="1"/>
</dbReference>
<dbReference type="EMBL" id="CP002382">
    <property type="protein sequence ID" value="AEP10040.1"/>
    <property type="molecule type" value="Genomic_DNA"/>
</dbReference>
<feature type="compositionally biased region" description="Acidic residues" evidence="6">
    <location>
        <begin position="236"/>
        <end position="252"/>
    </location>
</feature>
<keyword evidence="8" id="KW-0969">Cilium</keyword>
<evidence type="ECO:0000259" key="7">
    <source>
        <dbReference type="Pfam" id="PF13860"/>
    </source>
</evidence>
<evidence type="ECO:0000256" key="3">
    <source>
        <dbReference type="ARBA" id="ARBA00022795"/>
    </source>
</evidence>
<evidence type="ECO:0000256" key="2">
    <source>
        <dbReference type="ARBA" id="ARBA00016013"/>
    </source>
</evidence>
<evidence type="ECO:0000256" key="5">
    <source>
        <dbReference type="RuleBase" id="RU362076"/>
    </source>
</evidence>
<evidence type="ECO:0000313" key="8">
    <source>
        <dbReference type="EMBL" id="AEP10040.1"/>
    </source>
</evidence>
<organism evidence="8 9">
    <name type="scientific">Micavibrio aeruginosavorus (strain ARL-13)</name>
    <dbReference type="NCBI Taxonomy" id="856793"/>
    <lineage>
        <taxon>Bacteria</taxon>
        <taxon>Pseudomonadati</taxon>
        <taxon>Bdellovibrionota</taxon>
        <taxon>Bdellovibrionia</taxon>
        <taxon>Bdellovibrionales</taxon>
        <taxon>Pseudobdellovibrionaceae</taxon>
        <taxon>Micavibrio</taxon>
    </lineage>
</organism>
<keyword evidence="3 5" id="KW-1005">Bacterial flagellum biogenesis</keyword>
<accession>G2KRT2</accession>
<dbReference type="GO" id="GO:0044781">
    <property type="term" value="P:bacterial-type flagellum organization"/>
    <property type="evidence" value="ECO:0007669"/>
    <property type="project" value="UniProtKB-UniRule"/>
</dbReference>
<keyword evidence="8" id="KW-0966">Cell projection</keyword>
<dbReference type="KEGG" id="mai:MICA_1727"/>
<dbReference type="STRING" id="856793.MICA_1727"/>
<reference evidence="8 9" key="1">
    <citation type="journal article" date="2011" name="BMC Genomics">
        <title>Genomic insights into an obligate epibiotic bacterial predator: Micavibrio aeruginosavorus ARL-13.</title>
        <authorList>
            <person name="Wang Z."/>
            <person name="Kadouri D."/>
            <person name="Wu M."/>
        </authorList>
    </citation>
    <scope>NUCLEOTIDE SEQUENCE [LARGE SCALE GENOMIC DNA]</scope>
    <source>
        <strain evidence="8 9">ARL-13</strain>
    </source>
</reference>
<name>G2KRT2_MICAA</name>
<dbReference type="AlphaFoldDB" id="G2KRT2"/>
<keyword evidence="8" id="KW-0282">Flagellum</keyword>
<feature type="region of interest" description="Disordered" evidence="6">
    <location>
        <begin position="222"/>
        <end position="252"/>
    </location>
</feature>
<comment type="similarity">
    <text evidence="1 5">Belongs to the FlgD family.</text>
</comment>
<dbReference type="Pfam" id="PF13860">
    <property type="entry name" value="FlgD_ig"/>
    <property type="match status" value="1"/>
</dbReference>
<feature type="domain" description="FlgD/Vpr Ig-like" evidence="7">
    <location>
        <begin position="101"/>
        <end position="174"/>
    </location>
</feature>
<dbReference type="Gene3D" id="2.30.30.910">
    <property type="match status" value="1"/>
</dbReference>
<dbReference type="Proteomes" id="UP000009286">
    <property type="component" value="Chromosome"/>
</dbReference>
<keyword evidence="9" id="KW-1185">Reference proteome</keyword>
<proteinExistence type="inferred from homology"/>
<dbReference type="Gene3D" id="2.60.40.4070">
    <property type="match status" value="1"/>
</dbReference>
<dbReference type="InterPro" id="IPR005648">
    <property type="entry name" value="FlgD"/>
</dbReference>
<comment type="function">
    <text evidence="4 5">Required for flagellar hook formation. May act as a scaffolding protein.</text>
</comment>
<evidence type="ECO:0000313" key="9">
    <source>
        <dbReference type="Proteomes" id="UP000009286"/>
    </source>
</evidence>
<gene>
    <name evidence="8" type="ordered locus">MICA_1727</name>
</gene>
<dbReference type="OrthoDB" id="9785233at2"/>
<evidence type="ECO:0000256" key="6">
    <source>
        <dbReference type="SAM" id="MobiDB-lite"/>
    </source>
</evidence>